<gene>
    <name evidence="3" type="ORF">D3Z39_08335</name>
    <name evidence="4" type="ORF">FMM72_15280</name>
</gene>
<dbReference type="InterPro" id="IPR011528">
    <property type="entry name" value="NERD"/>
</dbReference>
<evidence type="ECO:0000259" key="2">
    <source>
        <dbReference type="Pfam" id="PF08378"/>
    </source>
</evidence>
<organism evidence="4 6">
    <name type="scientific">Anaerotruncus colihominis</name>
    <dbReference type="NCBI Taxonomy" id="169435"/>
    <lineage>
        <taxon>Bacteria</taxon>
        <taxon>Bacillati</taxon>
        <taxon>Bacillota</taxon>
        <taxon>Clostridia</taxon>
        <taxon>Eubacteriales</taxon>
        <taxon>Oscillospiraceae</taxon>
        <taxon>Anaerotruncus</taxon>
    </lineage>
</organism>
<dbReference type="AlphaFoldDB" id="A0A845SU10"/>
<comment type="caution">
    <text evidence="4">The sequence shown here is derived from an EMBL/GenBank/DDBJ whole genome shotgun (WGS) entry which is preliminary data.</text>
</comment>
<dbReference type="Proteomes" id="UP000446348">
    <property type="component" value="Unassembled WGS sequence"/>
</dbReference>
<evidence type="ECO:0000313" key="4">
    <source>
        <dbReference type="EMBL" id="NDO40569.1"/>
    </source>
</evidence>
<dbReference type="Proteomes" id="UP000462501">
    <property type="component" value="Unassembled WGS sequence"/>
</dbReference>
<protein>
    <submittedName>
        <fullName evidence="4">NERD domain-containing protein</fullName>
    </submittedName>
</protein>
<dbReference type="EMBL" id="VIQT01000021">
    <property type="protein sequence ID" value="NDO40569.1"/>
    <property type="molecule type" value="Genomic_DNA"/>
</dbReference>
<sequence length="220" mass="24122">MICGWFCAVRRCADHCAICGGRHIMQTGQMIFLALCAVVFIIGVALFIYKKAHPDTVENEKRKVSKRLRTFAAPRGFRVLDNVRLVSGGLSGWADHVLVGYFGVLLVYDLCYGGEYYGANDDKQWIINDGGKRYAADNPRIHAQQCSGRVITLLREAGYRVNVDSVAVITVGGKKTESFLKADNVIKLSKLGAYLGRGKFDEDKGLDVAKAAAVLEAASR</sequence>
<evidence type="ECO:0000313" key="5">
    <source>
        <dbReference type="Proteomes" id="UP000446348"/>
    </source>
</evidence>
<keyword evidence="1" id="KW-1133">Transmembrane helix</keyword>
<reference evidence="4 6" key="2">
    <citation type="submission" date="2019-06" db="EMBL/GenBank/DDBJ databases">
        <title>Draft genome sequences of 15 bacterial species constituting the stable defined intestinal microbiota of the GM15 gnotobiotic mouse model.</title>
        <authorList>
            <person name="Elie C."/>
            <person name="Mathieu A."/>
            <person name="Saliou A."/>
            <person name="Darnaud M."/>
            <person name="Leulier F."/>
            <person name="Tamellini A."/>
        </authorList>
    </citation>
    <scope>NUCLEOTIDE SEQUENCE [LARGE SCALE GENOMIC DNA]</scope>
    <source>
        <strain evidence="4 6">JM4-15</strain>
    </source>
</reference>
<reference evidence="3 5" key="1">
    <citation type="submission" date="2018-08" db="EMBL/GenBank/DDBJ databases">
        <title>Murine metabolic-syndrome-specific gut microbial biobank.</title>
        <authorList>
            <person name="Liu C."/>
        </authorList>
    </citation>
    <scope>NUCLEOTIDE SEQUENCE [LARGE SCALE GENOMIC DNA]</scope>
    <source>
        <strain evidence="3 5">X69</strain>
    </source>
</reference>
<dbReference type="Pfam" id="PF08378">
    <property type="entry name" value="NERD"/>
    <property type="match status" value="1"/>
</dbReference>
<name>A0A845SU10_9FIRM</name>
<dbReference type="EMBL" id="QXWZ01000013">
    <property type="protein sequence ID" value="NBI78875.1"/>
    <property type="molecule type" value="Genomic_DNA"/>
</dbReference>
<feature type="transmembrane region" description="Helical" evidence="1">
    <location>
        <begin position="30"/>
        <end position="49"/>
    </location>
</feature>
<evidence type="ECO:0000313" key="3">
    <source>
        <dbReference type="EMBL" id="NBI78875.1"/>
    </source>
</evidence>
<proteinExistence type="predicted"/>
<keyword evidence="1" id="KW-0472">Membrane</keyword>
<evidence type="ECO:0000313" key="6">
    <source>
        <dbReference type="Proteomes" id="UP000462501"/>
    </source>
</evidence>
<evidence type="ECO:0000256" key="1">
    <source>
        <dbReference type="SAM" id="Phobius"/>
    </source>
</evidence>
<accession>A0A845SU10</accession>
<feature type="domain" description="NERD" evidence="2">
    <location>
        <begin position="61"/>
        <end position="170"/>
    </location>
</feature>
<keyword evidence="1" id="KW-0812">Transmembrane</keyword>